<evidence type="ECO:0000256" key="3">
    <source>
        <dbReference type="ARBA" id="ARBA00023002"/>
    </source>
</evidence>
<dbReference type="EMBL" id="FZMP01000003">
    <property type="protein sequence ID" value="SNQ58942.1"/>
    <property type="molecule type" value="Genomic_DNA"/>
</dbReference>
<dbReference type="InterPro" id="IPR007516">
    <property type="entry name" value="Co_F420_Hydgase/DH_bsu_N"/>
</dbReference>
<dbReference type="InterPro" id="IPR017896">
    <property type="entry name" value="4Fe4S_Fe-S-bd"/>
</dbReference>
<feature type="domain" description="4Fe-4S ferredoxin-type" evidence="6">
    <location>
        <begin position="290"/>
        <end position="320"/>
    </location>
</feature>
<dbReference type="InterPro" id="IPR017900">
    <property type="entry name" value="4Fe4S_Fe_S_CS"/>
</dbReference>
<dbReference type="GO" id="GO:0051536">
    <property type="term" value="F:iron-sulfur cluster binding"/>
    <property type="evidence" value="ECO:0007669"/>
    <property type="project" value="UniProtKB-KW"/>
</dbReference>
<dbReference type="InterPro" id="IPR045220">
    <property type="entry name" value="FRHB/FDHB/HCAR-like"/>
</dbReference>
<keyword evidence="5" id="KW-0411">Iron-sulfur</keyword>
<dbReference type="PROSITE" id="PS51379">
    <property type="entry name" value="4FE4S_FER_2"/>
    <property type="match status" value="2"/>
</dbReference>
<feature type="domain" description="4Fe-4S ferredoxin-type" evidence="6">
    <location>
        <begin position="338"/>
        <end position="367"/>
    </location>
</feature>
<evidence type="ECO:0000256" key="4">
    <source>
        <dbReference type="ARBA" id="ARBA00023004"/>
    </source>
</evidence>
<dbReference type="InterPro" id="IPR007525">
    <property type="entry name" value="FrhB_FdhB_C"/>
</dbReference>
<dbReference type="PANTHER" id="PTHR31332:SF6">
    <property type="entry name" value="FORMATE DEHYDROGENASE SUBUNIT BETA"/>
    <property type="match status" value="1"/>
</dbReference>
<accession>A0A284VI57</accession>
<dbReference type="Gene3D" id="3.30.70.3270">
    <property type="match status" value="1"/>
</dbReference>
<dbReference type="Pfam" id="PF04422">
    <property type="entry name" value="FrhB_FdhB_N"/>
    <property type="match status" value="1"/>
</dbReference>
<dbReference type="STRING" id="1392998.ANME2D_02162"/>
<dbReference type="SUPFAM" id="SSF46548">
    <property type="entry name" value="alpha-helical ferredoxin"/>
    <property type="match status" value="1"/>
</dbReference>
<proteinExistence type="predicted"/>
<keyword evidence="8" id="KW-1185">Reference proteome</keyword>
<keyword evidence="3 7" id="KW-0560">Oxidoreductase</keyword>
<evidence type="ECO:0000256" key="2">
    <source>
        <dbReference type="ARBA" id="ARBA00022723"/>
    </source>
</evidence>
<evidence type="ECO:0000256" key="1">
    <source>
        <dbReference type="ARBA" id="ARBA00001974"/>
    </source>
</evidence>
<evidence type="ECO:0000259" key="6">
    <source>
        <dbReference type="PROSITE" id="PS51379"/>
    </source>
</evidence>
<dbReference type="Pfam" id="PF13183">
    <property type="entry name" value="Fer4_8"/>
    <property type="match status" value="1"/>
</dbReference>
<evidence type="ECO:0000313" key="7">
    <source>
        <dbReference type="EMBL" id="SNQ58942.1"/>
    </source>
</evidence>
<keyword evidence="4" id="KW-0408">Iron</keyword>
<dbReference type="GO" id="GO:0052592">
    <property type="term" value="F:oxidoreductase activity, acting on CH or CH2 groups, with an iron-sulfur protein as acceptor"/>
    <property type="evidence" value="ECO:0007669"/>
    <property type="project" value="TreeGrafter"/>
</dbReference>
<dbReference type="EC" id="1.2.1.2" evidence="7"/>
<keyword evidence="2" id="KW-0479">Metal-binding</keyword>
<dbReference type="GO" id="GO:0046872">
    <property type="term" value="F:metal ion binding"/>
    <property type="evidence" value="ECO:0007669"/>
    <property type="project" value="UniProtKB-KW"/>
</dbReference>
<dbReference type="PANTHER" id="PTHR31332">
    <property type="entry name" value="7-HYDROXYMETHYL CHLOROPHYLL A REDUCTASE, CHLOROPLASTIC"/>
    <property type="match status" value="1"/>
</dbReference>
<dbReference type="PROSITE" id="PS00198">
    <property type="entry name" value="4FE4S_FER_1"/>
    <property type="match status" value="2"/>
</dbReference>
<dbReference type="RefSeq" id="WP_096203362.1">
    <property type="nucleotide sequence ID" value="NZ_FZMP01000003.1"/>
</dbReference>
<name>A0A284VI57_9EURY</name>
<protein>
    <submittedName>
        <fullName evidence="7">Formate dehydrogenase subunit beta</fullName>
        <ecNumber evidence="7">1.2.1.2</ecNumber>
    </submittedName>
</protein>
<dbReference type="AlphaFoldDB" id="A0A284VI57"/>
<gene>
    <name evidence="7" type="primary">fdhB</name>
    <name evidence="7" type="ORF">MNV_1000008</name>
</gene>
<evidence type="ECO:0000313" key="8">
    <source>
        <dbReference type="Proteomes" id="UP000218615"/>
    </source>
</evidence>
<sequence length="398" mass="43968">MSQDSPSIKTAHQIVMQKGEMFVGWSTKEDVRKRGGSGGLVTSVLAAALEKKLVDAVVVLKKINEFEAVPIITSDVNEVLNSAGSLHSVPSNFAKLIANKDMKVALPAKGCDVRGIIEQGKRNAVNLDNTFIIGLNCGGSMHPVTTREMLEVMYKIKPEDVHGEEIEKGKLIFKTKDGKEHAITIDELEEKGYGRRESCRYCTIKIPNNSDLACGNWGVTGDLAGKATFVEINSEKGAKLLQNAIDAGHIQLQKPDEKGVAARAKIKGAMEGLGKKWKDRVFVPLDNRLEYFRKELENCIDCGACKAVCPTCSCGDVSKCTEFHYRGDAYKMSMYHLVRFLHLADSCIGCGQCSDVCPVDIPLTRLYRRFANTVQEQLKYEPGMDLRKPPYFEAKLEV</sequence>
<dbReference type="Pfam" id="PF04432">
    <property type="entry name" value="FrhB_FdhB_C"/>
    <property type="match status" value="1"/>
</dbReference>
<dbReference type="OrthoDB" id="35334at2157"/>
<reference evidence="8" key="1">
    <citation type="submission" date="2017-06" db="EMBL/GenBank/DDBJ databases">
        <authorList>
            <person name="Cremers G."/>
        </authorList>
    </citation>
    <scope>NUCLEOTIDE SEQUENCE [LARGE SCALE GENOMIC DNA]</scope>
</reference>
<evidence type="ECO:0000256" key="5">
    <source>
        <dbReference type="ARBA" id="ARBA00023014"/>
    </source>
</evidence>
<dbReference type="Proteomes" id="UP000218615">
    <property type="component" value="Unassembled WGS sequence"/>
</dbReference>
<organism evidence="7 8">
    <name type="scientific">Candidatus Methanoperedens nitratireducens</name>
    <dbReference type="NCBI Taxonomy" id="1392998"/>
    <lineage>
        <taxon>Archaea</taxon>
        <taxon>Methanobacteriati</taxon>
        <taxon>Methanobacteriota</taxon>
        <taxon>Stenosarchaea group</taxon>
        <taxon>Methanomicrobia</taxon>
        <taxon>Methanosarcinales</taxon>
        <taxon>ANME-2 cluster</taxon>
        <taxon>Candidatus Methanoperedentaceae</taxon>
        <taxon>Candidatus Methanoperedens</taxon>
    </lineage>
</organism>
<comment type="cofactor">
    <cofactor evidence="1">
        <name>FAD</name>
        <dbReference type="ChEBI" id="CHEBI:57692"/>
    </cofactor>
</comment>